<feature type="coiled-coil region" evidence="1">
    <location>
        <begin position="1"/>
        <end position="28"/>
    </location>
</feature>
<keyword evidence="3" id="KW-1185">Reference proteome</keyword>
<evidence type="ECO:0008006" key="4">
    <source>
        <dbReference type="Google" id="ProtNLM"/>
    </source>
</evidence>
<evidence type="ECO:0000313" key="3">
    <source>
        <dbReference type="Proteomes" id="UP000826616"/>
    </source>
</evidence>
<dbReference type="GeneID" id="97141930"/>
<reference evidence="2 3" key="1">
    <citation type="submission" date="2021-08" db="EMBL/GenBank/DDBJ databases">
        <title>Complete genome sequence of the strain Aneurinibacillus thermoaerophilus CCM 8960.</title>
        <authorList>
            <person name="Musilova J."/>
            <person name="Kourilova X."/>
            <person name="Pernicova I."/>
            <person name="Bezdicek M."/>
            <person name="Lengerova M."/>
            <person name="Obruca S."/>
            <person name="Sedlar K."/>
        </authorList>
    </citation>
    <scope>NUCLEOTIDE SEQUENCE [LARGE SCALE GENOMIC DNA]</scope>
    <source>
        <strain evidence="2 3">CCM 8960</strain>
    </source>
</reference>
<dbReference type="Proteomes" id="UP000826616">
    <property type="component" value="Chromosome"/>
</dbReference>
<sequence length="76" mass="8613">MEAIEQRLAELEARVEKLEKRGVTTQKEATPDEIKVVSELIKVCSAYGLTYEQAQNVACYLRQALNVMANKNRITN</sequence>
<proteinExistence type="predicted"/>
<dbReference type="EMBL" id="CP080764">
    <property type="protein sequence ID" value="QYY41499.1"/>
    <property type="molecule type" value="Genomic_DNA"/>
</dbReference>
<accession>A0ABX8Y8N4</accession>
<dbReference type="RefSeq" id="WP_220558978.1">
    <property type="nucleotide sequence ID" value="NZ_CP080764.1"/>
</dbReference>
<name>A0ABX8Y8N4_ANETH</name>
<organism evidence="2 3">
    <name type="scientific">Aneurinibacillus thermoaerophilus</name>
    <dbReference type="NCBI Taxonomy" id="143495"/>
    <lineage>
        <taxon>Bacteria</taxon>
        <taxon>Bacillati</taxon>
        <taxon>Bacillota</taxon>
        <taxon>Bacilli</taxon>
        <taxon>Bacillales</taxon>
        <taxon>Paenibacillaceae</taxon>
        <taxon>Aneurinibacillus group</taxon>
        <taxon>Aneurinibacillus</taxon>
    </lineage>
</organism>
<evidence type="ECO:0000313" key="2">
    <source>
        <dbReference type="EMBL" id="QYY41499.1"/>
    </source>
</evidence>
<protein>
    <recommendedName>
        <fullName evidence="4">Spo0E like sporulation regulatory protein</fullName>
    </recommendedName>
</protein>
<gene>
    <name evidence="2" type="ORF">K3F53_11165</name>
</gene>
<evidence type="ECO:0000256" key="1">
    <source>
        <dbReference type="SAM" id="Coils"/>
    </source>
</evidence>
<keyword evidence="1" id="KW-0175">Coiled coil</keyword>